<evidence type="ECO:0000256" key="2">
    <source>
        <dbReference type="ARBA" id="ARBA00009477"/>
    </source>
</evidence>
<comment type="subcellular location">
    <subcellularLocation>
        <location evidence="1">Cell envelope</location>
    </subcellularLocation>
</comment>
<evidence type="ECO:0000256" key="1">
    <source>
        <dbReference type="ARBA" id="ARBA00004196"/>
    </source>
</evidence>
<dbReference type="Pfam" id="PF25917">
    <property type="entry name" value="BSH_RND"/>
    <property type="match status" value="1"/>
</dbReference>
<evidence type="ECO:0000313" key="9">
    <source>
        <dbReference type="Proteomes" id="UP000838672"/>
    </source>
</evidence>
<dbReference type="Pfam" id="PF25967">
    <property type="entry name" value="RND-MFP_C"/>
    <property type="match status" value="1"/>
</dbReference>
<evidence type="ECO:0000256" key="3">
    <source>
        <dbReference type="ARBA" id="ARBA00022448"/>
    </source>
</evidence>
<dbReference type="RefSeq" id="WP_237466403.1">
    <property type="nucleotide sequence ID" value="NZ_CAKLDI010000001.1"/>
</dbReference>
<evidence type="ECO:0000259" key="6">
    <source>
        <dbReference type="Pfam" id="PF25917"/>
    </source>
</evidence>
<sequence length="358" mass="39390">MLRTKRFARSGLLLLSAFYLSACGEPAVEVQPEVKQARPAVIETVQLSTVADLSYHGVVRSAERADLAFRLSGKLVEMTVEEGDSVQAGQVLAKLDQRQLQIALNSARTELKKAQADYSRGRKIFESSQAISKSDLEQLQTKRDLAKNRFQDAQRNIEDATLRAPFDGVIARKLANNFNQVQANQVIYSLQNLNQLEVVIDVPSQKFLANRDSHSTLAYGYVEGLADVAFPLQFKYFASDADPLTQTYEVVLGFTDLKSRNVLPGMTVRVASAQEEKQGEGVISVPLIAVQPNNMGEQYVWVVDDQGFVIQRTVTVGQLVGDRVVIDAGLKAGERVITVAANSVQPGMQVYPLKTEGE</sequence>
<protein>
    <submittedName>
        <fullName evidence="8">Multidrug resistance protein MdtE</fullName>
    </submittedName>
</protein>
<keyword evidence="9" id="KW-1185">Reference proteome</keyword>
<dbReference type="InterPro" id="IPR058625">
    <property type="entry name" value="MdtA-like_BSH"/>
</dbReference>
<dbReference type="Gene3D" id="2.40.50.100">
    <property type="match status" value="1"/>
</dbReference>
<keyword evidence="5" id="KW-0732">Signal</keyword>
<evidence type="ECO:0000256" key="5">
    <source>
        <dbReference type="SAM" id="SignalP"/>
    </source>
</evidence>
<dbReference type="InterPro" id="IPR006143">
    <property type="entry name" value="RND_pump_MFP"/>
</dbReference>
<gene>
    <name evidence="8" type="primary">mdtE</name>
    <name evidence="8" type="ORF">VST7929_01874</name>
</gene>
<proteinExistence type="inferred from homology"/>
<keyword evidence="3" id="KW-0813">Transport</keyword>
<keyword evidence="4" id="KW-0175">Coiled coil</keyword>
<feature type="domain" description="Multidrug resistance protein MdtA-like barrel-sandwich hybrid" evidence="6">
    <location>
        <begin position="65"/>
        <end position="185"/>
    </location>
</feature>
<dbReference type="SUPFAM" id="SSF111369">
    <property type="entry name" value="HlyD-like secretion proteins"/>
    <property type="match status" value="1"/>
</dbReference>
<accession>A0ABM8ZUJ8</accession>
<feature type="coiled-coil region" evidence="4">
    <location>
        <begin position="97"/>
        <end position="163"/>
    </location>
</feature>
<evidence type="ECO:0000256" key="4">
    <source>
        <dbReference type="SAM" id="Coils"/>
    </source>
</evidence>
<dbReference type="PANTHER" id="PTHR30469">
    <property type="entry name" value="MULTIDRUG RESISTANCE PROTEIN MDTA"/>
    <property type="match status" value="1"/>
</dbReference>
<name>A0ABM8ZUJ8_9VIBR</name>
<dbReference type="PANTHER" id="PTHR30469:SF20">
    <property type="entry name" value="EFFLUX RND TRANSPORTER PERIPLASMIC ADAPTOR SUBUNIT"/>
    <property type="match status" value="1"/>
</dbReference>
<dbReference type="InterPro" id="IPR058627">
    <property type="entry name" value="MdtA-like_C"/>
</dbReference>
<dbReference type="Proteomes" id="UP000838672">
    <property type="component" value="Unassembled WGS sequence"/>
</dbReference>
<dbReference type="Gene3D" id="2.40.420.20">
    <property type="match status" value="1"/>
</dbReference>
<dbReference type="Gene3D" id="1.10.287.470">
    <property type="entry name" value="Helix hairpin bin"/>
    <property type="match status" value="1"/>
</dbReference>
<organism evidence="8 9">
    <name type="scientific">Vibrio stylophorae</name>
    <dbReference type="NCBI Taxonomy" id="659351"/>
    <lineage>
        <taxon>Bacteria</taxon>
        <taxon>Pseudomonadati</taxon>
        <taxon>Pseudomonadota</taxon>
        <taxon>Gammaproteobacteria</taxon>
        <taxon>Vibrionales</taxon>
        <taxon>Vibrionaceae</taxon>
        <taxon>Vibrio</taxon>
    </lineage>
</organism>
<feature type="chain" id="PRO_5046293642" evidence="5">
    <location>
        <begin position="23"/>
        <end position="358"/>
    </location>
</feature>
<evidence type="ECO:0000259" key="7">
    <source>
        <dbReference type="Pfam" id="PF25967"/>
    </source>
</evidence>
<comment type="similarity">
    <text evidence="2">Belongs to the membrane fusion protein (MFP) (TC 8.A.1) family.</text>
</comment>
<comment type="caution">
    <text evidence="8">The sequence shown here is derived from an EMBL/GenBank/DDBJ whole genome shotgun (WGS) entry which is preliminary data.</text>
</comment>
<feature type="domain" description="Multidrug resistance protein MdtA-like C-terminal permuted SH3" evidence="7">
    <location>
        <begin position="282"/>
        <end position="338"/>
    </location>
</feature>
<feature type="signal peptide" evidence="5">
    <location>
        <begin position="1"/>
        <end position="22"/>
    </location>
</feature>
<dbReference type="EMBL" id="CAKLDI010000001">
    <property type="protein sequence ID" value="CAH0533992.1"/>
    <property type="molecule type" value="Genomic_DNA"/>
</dbReference>
<dbReference type="NCBIfam" id="TIGR01730">
    <property type="entry name" value="RND_mfp"/>
    <property type="match status" value="1"/>
</dbReference>
<reference evidence="8" key="1">
    <citation type="submission" date="2021-11" db="EMBL/GenBank/DDBJ databases">
        <authorList>
            <person name="Rodrigo-Torres L."/>
            <person name="Arahal R. D."/>
            <person name="Lucena T."/>
        </authorList>
    </citation>
    <scope>NUCLEOTIDE SEQUENCE</scope>
    <source>
        <strain evidence="8">CECT 7929</strain>
    </source>
</reference>
<dbReference type="Gene3D" id="2.40.30.170">
    <property type="match status" value="1"/>
</dbReference>
<evidence type="ECO:0000313" key="8">
    <source>
        <dbReference type="EMBL" id="CAH0533992.1"/>
    </source>
</evidence>